<keyword evidence="3" id="KW-0472">Membrane</keyword>
<evidence type="ECO:0000256" key="1">
    <source>
        <dbReference type="ARBA" id="ARBA00007673"/>
    </source>
</evidence>
<keyword evidence="3" id="KW-1133">Transmembrane helix</keyword>
<dbReference type="AlphaFoldDB" id="A0A4R2QYD8"/>
<dbReference type="Proteomes" id="UP000294911">
    <property type="component" value="Unassembled WGS sequence"/>
</dbReference>
<evidence type="ECO:0000313" key="4">
    <source>
        <dbReference type="EMBL" id="TCP55250.1"/>
    </source>
</evidence>
<dbReference type="Pfam" id="PF04303">
    <property type="entry name" value="PrpF"/>
    <property type="match status" value="1"/>
</dbReference>
<dbReference type="PANTHER" id="PTHR43709">
    <property type="entry name" value="ACONITATE ISOMERASE-RELATED"/>
    <property type="match status" value="1"/>
</dbReference>
<evidence type="ECO:0000313" key="5">
    <source>
        <dbReference type="Proteomes" id="UP000294911"/>
    </source>
</evidence>
<keyword evidence="3" id="KW-0812">Transmembrane</keyword>
<feature type="transmembrane region" description="Helical" evidence="3">
    <location>
        <begin position="181"/>
        <end position="199"/>
    </location>
</feature>
<gene>
    <name evidence="4" type="ORF">EV191_102462</name>
</gene>
<evidence type="ECO:0000256" key="2">
    <source>
        <dbReference type="ARBA" id="ARBA00023235"/>
    </source>
</evidence>
<keyword evidence="2" id="KW-0413">Isomerase</keyword>
<evidence type="ECO:0000256" key="3">
    <source>
        <dbReference type="SAM" id="Phobius"/>
    </source>
</evidence>
<comment type="caution">
    <text evidence="4">The sequence shown here is derived from an EMBL/GenBank/DDBJ whole genome shotgun (WGS) entry which is preliminary data.</text>
</comment>
<dbReference type="GO" id="GO:0016853">
    <property type="term" value="F:isomerase activity"/>
    <property type="evidence" value="ECO:0007669"/>
    <property type="project" value="UniProtKB-KW"/>
</dbReference>
<dbReference type="InterPro" id="IPR007400">
    <property type="entry name" value="PrpF-like"/>
</dbReference>
<accession>A0A4R2QYD8</accession>
<evidence type="ECO:0008006" key="6">
    <source>
        <dbReference type="Google" id="ProtNLM"/>
    </source>
</evidence>
<dbReference type="RefSeq" id="WP_132876592.1">
    <property type="nucleotide sequence ID" value="NZ_SLXQ01000002.1"/>
</dbReference>
<reference evidence="4 5" key="1">
    <citation type="submission" date="2019-03" db="EMBL/GenBank/DDBJ databases">
        <title>Genomic Encyclopedia of Type Strains, Phase IV (KMG-IV): sequencing the most valuable type-strain genomes for metagenomic binning, comparative biology and taxonomic classification.</title>
        <authorList>
            <person name="Goeker M."/>
        </authorList>
    </citation>
    <scope>NUCLEOTIDE SEQUENCE [LARGE SCALE GENOMIC DNA]</scope>
    <source>
        <strain evidence="4 5">DSM 45765</strain>
    </source>
</reference>
<dbReference type="SUPFAM" id="SSF54506">
    <property type="entry name" value="Diaminopimelate epimerase-like"/>
    <property type="match status" value="2"/>
</dbReference>
<keyword evidence="5" id="KW-1185">Reference proteome</keyword>
<protein>
    <recommendedName>
        <fullName evidence="6">2-methylaconitate cis-trans isomerase</fullName>
    </recommendedName>
</protein>
<dbReference type="Gene3D" id="3.10.310.10">
    <property type="entry name" value="Diaminopimelate Epimerase, Chain A, domain 1"/>
    <property type="match status" value="2"/>
</dbReference>
<organism evidence="4 5">
    <name type="scientific">Tamaricihabitans halophyticus</name>
    <dbReference type="NCBI Taxonomy" id="1262583"/>
    <lineage>
        <taxon>Bacteria</taxon>
        <taxon>Bacillati</taxon>
        <taxon>Actinomycetota</taxon>
        <taxon>Actinomycetes</taxon>
        <taxon>Pseudonocardiales</taxon>
        <taxon>Pseudonocardiaceae</taxon>
        <taxon>Tamaricihabitans</taxon>
    </lineage>
</organism>
<dbReference type="PANTHER" id="PTHR43709:SF2">
    <property type="entry name" value="DUF453 DOMAIN PROTEIN (AFU_ORTHOLOGUE AFUA_6G00360)"/>
    <property type="match status" value="1"/>
</dbReference>
<comment type="similarity">
    <text evidence="1">Belongs to the PrpF family.</text>
</comment>
<proteinExistence type="inferred from homology"/>
<sequence>MTRIRADLVRGGTSRGVFVHLDDLPTDVDTRDRLLVDLLGSPDPLQVDGLGGGASSTSKVVAVRAAQDPEADIEYMFYQVGINERIVDTSGNCGNLSYAVGPWAVEQGLLRGPNSTPERIRLRNLNTGRLLVSTTRPGTGAGPYQTGTAVDIDHIDPAGQDGANVFPTGAAYEYRRWRHGLLPVTIAGIASVVIMIPAGELGLTATESRDELSSRTDLLADLEELRAQVAAELGIGGARGPSRAVPRIAILAAAQLPERDLESRSISLQRAHHAIPGTSAICVAAAARLAGTVPHKIIGAPATPDAATVRIGHPRGQVEIRVETELLEGRQHVTSAGTSSTARTLMTGIAMVPQREDRT</sequence>
<dbReference type="OrthoDB" id="9779763at2"/>
<dbReference type="EMBL" id="SLXQ01000002">
    <property type="protein sequence ID" value="TCP55250.1"/>
    <property type="molecule type" value="Genomic_DNA"/>
</dbReference>
<name>A0A4R2QYD8_9PSEU</name>